<dbReference type="SMART" id="SM00472">
    <property type="entry name" value="MIR"/>
    <property type="match status" value="3"/>
</dbReference>
<comment type="subcellular location">
    <subcellularLocation>
        <location evidence="1 14">Endoplasmic reticulum membrane</location>
        <topology evidence="1 14">Multi-pass membrane protein</topology>
    </subcellularLocation>
</comment>
<organism evidence="17 18">
    <name type="scientific">Allomyces macrogynus (strain ATCC 38327)</name>
    <name type="common">Allomyces javanicus var. macrogynus</name>
    <dbReference type="NCBI Taxonomy" id="578462"/>
    <lineage>
        <taxon>Eukaryota</taxon>
        <taxon>Fungi</taxon>
        <taxon>Fungi incertae sedis</taxon>
        <taxon>Blastocladiomycota</taxon>
        <taxon>Blastocladiomycetes</taxon>
        <taxon>Blastocladiales</taxon>
        <taxon>Blastocladiaceae</taxon>
        <taxon>Allomyces</taxon>
    </lineage>
</organism>
<evidence type="ECO:0000256" key="10">
    <source>
        <dbReference type="ARBA" id="ARBA00022989"/>
    </source>
</evidence>
<dbReference type="OrthoDB" id="292747at2759"/>
<dbReference type="GO" id="GO:0005789">
    <property type="term" value="C:endoplasmic reticulum membrane"/>
    <property type="evidence" value="ECO:0007669"/>
    <property type="project" value="UniProtKB-SubCell"/>
</dbReference>
<dbReference type="InterPro" id="IPR032421">
    <property type="entry name" value="PMT_4TMC"/>
</dbReference>
<comment type="pathway">
    <text evidence="2 14">Protein modification; protein glycosylation.</text>
</comment>
<keyword evidence="8" id="KW-0677">Repeat</keyword>
<protein>
    <recommendedName>
        <fullName evidence="4 14">Dolichyl-phosphate-mannose--protein mannosyltransferase</fullName>
        <ecNumber evidence="4 14">2.4.1.109</ecNumber>
    </recommendedName>
</protein>
<dbReference type="SUPFAM" id="SSF82109">
    <property type="entry name" value="MIR domain"/>
    <property type="match status" value="2"/>
</dbReference>
<name>A0A0L0RXS2_ALLM3</name>
<dbReference type="STRING" id="578462.A0A0L0RXS2"/>
<feature type="transmembrane region" description="Helical" evidence="14">
    <location>
        <begin position="220"/>
        <end position="253"/>
    </location>
</feature>
<feature type="region of interest" description="Disordered" evidence="15">
    <location>
        <begin position="388"/>
        <end position="453"/>
    </location>
</feature>
<dbReference type="Gene3D" id="2.80.10.50">
    <property type="match status" value="1"/>
</dbReference>
<sequence>MSSYADMELKQRRKGRPADATPLLVDDDASGKDKLNVSISTAPSRPAPSNVETYSLYLLTFLAFATRFARIGWSNKVVWDEAHFGKFGSHYIKRDFYFDVHPPLGKTLIGLAGLFAGYDGSFDFESGKEYPPNVNYTAMRMFCALWGALMVPVAYLTARELKMSRWAAFAAASMVLFDNAYTVISRFILLDSMLLFFTVLSFYCFTKFANLQNQPFSLDWWLWLVNTGVSLGLVSSVKWVGFFVVAVVGLYTLENLWDLFGDVSMPKATYIKHWVARIVCLILIPVAIYIASFALHFAILTKSGPGDAQMSSLFQSNLQGNNLKDAPLELAYGAKFTLKNFGFGGGLLHSHVQTYPHGSKQQQVTCYHHKDANNDWFIAKTREAEAEDDAKYGSPAKVTKGGSDVAMDAVPDAPPAESAAADGAVKAEASDAAASKDDAPVAEAAAPAETSETPAVNRPIEYVRNGDIVRLVHASTGKNLHSHPVAGPVTKNMNEVSGYGNKTVGDSNDYWVVEIVDDLSRGKKVDVIHTLTTRLRLRHKNSGCLLRSHSVNLPQWGFKQAEVVCDKRKDRNSDINNMWNIENHWNDRLPKADASHFKSQFLKDFAHLNVAMWTSNNALVPDPDKEPDGLTSSPSEWPFMHVGIRMCSWGDNDIKFYMLGNPLVWWGAIASLGGYIALWALYHAKFQRKMATADWNLSSPAWGKFIFAGKWLLAGWFLHYVPFGIMGRVTYLHHYFPALYFTILLAAFLLDHVLDMAPKVARHVAWIAVIAAVTGVFAYFAPMTFGFDWPAAEFAQGRSWMPTWKLG</sequence>
<dbReference type="eggNOG" id="KOG3359">
    <property type="taxonomic scope" value="Eukaryota"/>
</dbReference>
<evidence type="ECO:0000256" key="14">
    <source>
        <dbReference type="RuleBase" id="RU367007"/>
    </source>
</evidence>
<evidence type="ECO:0000313" key="17">
    <source>
        <dbReference type="EMBL" id="KNE55182.1"/>
    </source>
</evidence>
<dbReference type="OMA" id="MCGWDDN"/>
<dbReference type="PANTHER" id="PTHR10050">
    <property type="entry name" value="DOLICHYL-PHOSPHATE-MANNOSE--PROTEIN MANNOSYLTRANSFERASE"/>
    <property type="match status" value="1"/>
</dbReference>
<reference evidence="18" key="2">
    <citation type="submission" date="2009-11" db="EMBL/GenBank/DDBJ databases">
        <title>The Genome Sequence of Allomyces macrogynus strain ATCC 38327.</title>
        <authorList>
            <consortium name="The Broad Institute Genome Sequencing Platform"/>
            <person name="Russ C."/>
            <person name="Cuomo C."/>
            <person name="Shea T."/>
            <person name="Young S.K."/>
            <person name="Zeng Q."/>
            <person name="Koehrsen M."/>
            <person name="Haas B."/>
            <person name="Borodovsky M."/>
            <person name="Guigo R."/>
            <person name="Alvarado L."/>
            <person name="Berlin A."/>
            <person name="Borenstein D."/>
            <person name="Chen Z."/>
            <person name="Engels R."/>
            <person name="Freedman E."/>
            <person name="Gellesch M."/>
            <person name="Goldberg J."/>
            <person name="Griggs A."/>
            <person name="Gujja S."/>
            <person name="Heiman D."/>
            <person name="Hepburn T."/>
            <person name="Howarth C."/>
            <person name="Jen D."/>
            <person name="Larson L."/>
            <person name="Lewis B."/>
            <person name="Mehta T."/>
            <person name="Park D."/>
            <person name="Pearson M."/>
            <person name="Roberts A."/>
            <person name="Saif S."/>
            <person name="Shenoy N."/>
            <person name="Sisk P."/>
            <person name="Stolte C."/>
            <person name="Sykes S."/>
            <person name="Walk T."/>
            <person name="White J."/>
            <person name="Yandava C."/>
            <person name="Burger G."/>
            <person name="Gray M.W."/>
            <person name="Holland P.W.H."/>
            <person name="King N."/>
            <person name="Lang F.B.F."/>
            <person name="Roger A.J."/>
            <person name="Ruiz-Trillo I."/>
            <person name="Lander E."/>
            <person name="Nusbaum C."/>
        </authorList>
    </citation>
    <scope>NUCLEOTIDE SEQUENCE [LARGE SCALE GENOMIC DNA]</scope>
    <source>
        <strain evidence="18">ATCC 38327</strain>
    </source>
</reference>
<evidence type="ECO:0000313" key="18">
    <source>
        <dbReference type="Proteomes" id="UP000054350"/>
    </source>
</evidence>
<feature type="transmembrane region" description="Helical" evidence="14">
    <location>
        <begin position="663"/>
        <end position="684"/>
    </location>
</feature>
<evidence type="ECO:0000256" key="5">
    <source>
        <dbReference type="ARBA" id="ARBA00022676"/>
    </source>
</evidence>
<keyword evidence="10 14" id="KW-1133">Transmembrane helix</keyword>
<evidence type="ECO:0000256" key="7">
    <source>
        <dbReference type="ARBA" id="ARBA00022692"/>
    </source>
</evidence>
<feature type="transmembrane region" description="Helical" evidence="14">
    <location>
        <begin position="763"/>
        <end position="781"/>
    </location>
</feature>
<feature type="domain" description="MIR" evidence="16">
    <location>
        <begin position="327"/>
        <end position="381"/>
    </location>
</feature>
<keyword evidence="6 14" id="KW-0808">Transferase</keyword>
<evidence type="ECO:0000256" key="13">
    <source>
        <dbReference type="ARBA" id="ARBA00045102"/>
    </source>
</evidence>
<evidence type="ECO:0000256" key="1">
    <source>
        <dbReference type="ARBA" id="ARBA00004477"/>
    </source>
</evidence>
<keyword evidence="11 14" id="KW-0472">Membrane</keyword>
<feature type="transmembrane region" description="Helical" evidence="14">
    <location>
        <begin position="188"/>
        <end position="208"/>
    </location>
</feature>
<feature type="domain" description="MIR" evidence="16">
    <location>
        <begin position="460"/>
        <end position="516"/>
    </location>
</feature>
<feature type="transmembrane region" description="Helical" evidence="14">
    <location>
        <begin position="138"/>
        <end position="157"/>
    </location>
</feature>
<evidence type="ECO:0000256" key="6">
    <source>
        <dbReference type="ARBA" id="ARBA00022679"/>
    </source>
</evidence>
<gene>
    <name evidence="17" type="ORF">AMAG_01101</name>
</gene>
<keyword evidence="18" id="KW-1185">Reference proteome</keyword>
<comment type="catalytic activity">
    <reaction evidence="13 14">
        <text>a di-trans,poly-cis-dolichyl beta-D-mannosyl phosphate + L-seryl-[protein] = 3-O-(alpha-D-mannosyl)-L-seryl-[protein] + a di-trans,poly-cis-dolichyl phosphate + H(+)</text>
        <dbReference type="Rhea" id="RHEA:17377"/>
        <dbReference type="Rhea" id="RHEA-COMP:9863"/>
        <dbReference type="Rhea" id="RHEA-COMP:13546"/>
        <dbReference type="Rhea" id="RHEA-COMP:19498"/>
        <dbReference type="Rhea" id="RHEA-COMP:19501"/>
        <dbReference type="ChEBI" id="CHEBI:15378"/>
        <dbReference type="ChEBI" id="CHEBI:29999"/>
        <dbReference type="ChEBI" id="CHEBI:57683"/>
        <dbReference type="ChEBI" id="CHEBI:58211"/>
        <dbReference type="ChEBI" id="CHEBI:137321"/>
        <dbReference type="EC" id="2.4.1.109"/>
    </reaction>
</comment>
<comment type="function">
    <text evidence="14">Transfers mannose from Dol-P-mannose to Ser or Thr residues on proteins.</text>
</comment>
<feature type="transmembrane region" description="Helical" evidence="14">
    <location>
        <begin position="274"/>
        <end position="299"/>
    </location>
</feature>
<reference evidence="17 18" key="1">
    <citation type="submission" date="2009-11" db="EMBL/GenBank/DDBJ databases">
        <title>Annotation of Allomyces macrogynus ATCC 38327.</title>
        <authorList>
            <consortium name="The Broad Institute Genome Sequencing Platform"/>
            <person name="Russ C."/>
            <person name="Cuomo C."/>
            <person name="Burger G."/>
            <person name="Gray M.W."/>
            <person name="Holland P.W.H."/>
            <person name="King N."/>
            <person name="Lang F.B.F."/>
            <person name="Roger A.J."/>
            <person name="Ruiz-Trillo I."/>
            <person name="Young S.K."/>
            <person name="Zeng Q."/>
            <person name="Gargeya S."/>
            <person name="Fitzgerald M."/>
            <person name="Haas B."/>
            <person name="Abouelleil A."/>
            <person name="Alvarado L."/>
            <person name="Arachchi H.M."/>
            <person name="Berlin A."/>
            <person name="Chapman S.B."/>
            <person name="Gearin G."/>
            <person name="Goldberg J."/>
            <person name="Griggs A."/>
            <person name="Gujja S."/>
            <person name="Hansen M."/>
            <person name="Heiman D."/>
            <person name="Howarth C."/>
            <person name="Larimer J."/>
            <person name="Lui A."/>
            <person name="MacDonald P.J.P."/>
            <person name="McCowen C."/>
            <person name="Montmayeur A."/>
            <person name="Murphy C."/>
            <person name="Neiman D."/>
            <person name="Pearson M."/>
            <person name="Priest M."/>
            <person name="Roberts A."/>
            <person name="Saif S."/>
            <person name="Shea T."/>
            <person name="Sisk P."/>
            <person name="Stolte C."/>
            <person name="Sykes S."/>
            <person name="Wortman J."/>
            <person name="Nusbaum C."/>
            <person name="Birren B."/>
        </authorList>
    </citation>
    <scope>NUCLEOTIDE SEQUENCE [LARGE SCALE GENOMIC DNA]</scope>
    <source>
        <strain evidence="17 18">ATCC 38327</strain>
    </source>
</reference>
<evidence type="ECO:0000256" key="15">
    <source>
        <dbReference type="SAM" id="MobiDB-lite"/>
    </source>
</evidence>
<keyword evidence="7 14" id="KW-0812">Transmembrane</keyword>
<feature type="region of interest" description="Disordered" evidence="15">
    <location>
        <begin position="1"/>
        <end position="29"/>
    </location>
</feature>
<evidence type="ECO:0000256" key="11">
    <source>
        <dbReference type="ARBA" id="ARBA00023136"/>
    </source>
</evidence>
<dbReference type="PROSITE" id="PS50919">
    <property type="entry name" value="MIR"/>
    <property type="match status" value="3"/>
</dbReference>
<feature type="transmembrane region" description="Helical" evidence="14">
    <location>
        <begin position="705"/>
        <end position="725"/>
    </location>
</feature>
<dbReference type="InterPro" id="IPR036300">
    <property type="entry name" value="MIR_dom_sf"/>
</dbReference>
<comment type="catalytic activity">
    <reaction evidence="12 14">
        <text>a di-trans,poly-cis-dolichyl beta-D-mannosyl phosphate + L-threonyl-[protein] = 3-O-(alpha-D-mannosyl)-L-threonyl-[protein] + a di-trans,poly-cis-dolichyl phosphate + H(+)</text>
        <dbReference type="Rhea" id="RHEA:53396"/>
        <dbReference type="Rhea" id="RHEA-COMP:11060"/>
        <dbReference type="Rhea" id="RHEA-COMP:13547"/>
        <dbReference type="Rhea" id="RHEA-COMP:19498"/>
        <dbReference type="Rhea" id="RHEA-COMP:19501"/>
        <dbReference type="ChEBI" id="CHEBI:15378"/>
        <dbReference type="ChEBI" id="CHEBI:30013"/>
        <dbReference type="ChEBI" id="CHEBI:57683"/>
        <dbReference type="ChEBI" id="CHEBI:58211"/>
        <dbReference type="ChEBI" id="CHEBI:137323"/>
        <dbReference type="EC" id="2.4.1.109"/>
    </reaction>
</comment>
<keyword evidence="9 14" id="KW-0256">Endoplasmic reticulum</keyword>
<evidence type="ECO:0000259" key="16">
    <source>
        <dbReference type="PROSITE" id="PS50919"/>
    </source>
</evidence>
<proteinExistence type="inferred from homology"/>
<evidence type="ECO:0000256" key="12">
    <source>
        <dbReference type="ARBA" id="ARBA00045085"/>
    </source>
</evidence>
<dbReference type="GO" id="GO:0004169">
    <property type="term" value="F:dolichyl-phosphate-mannose-protein mannosyltransferase activity"/>
    <property type="evidence" value="ECO:0007669"/>
    <property type="project" value="UniProtKB-UniRule"/>
</dbReference>
<dbReference type="PANTHER" id="PTHR10050:SF46">
    <property type="entry name" value="PROTEIN O-MANNOSYL-TRANSFERASE 2"/>
    <property type="match status" value="1"/>
</dbReference>
<feature type="domain" description="MIR" evidence="16">
    <location>
        <begin position="525"/>
        <end position="584"/>
    </location>
</feature>
<feature type="compositionally biased region" description="Low complexity" evidence="15">
    <location>
        <begin position="404"/>
        <end position="433"/>
    </location>
</feature>
<dbReference type="Pfam" id="PF16192">
    <property type="entry name" value="PMT_4TMC"/>
    <property type="match status" value="1"/>
</dbReference>
<feature type="compositionally biased region" description="Low complexity" evidence="15">
    <location>
        <begin position="441"/>
        <end position="453"/>
    </location>
</feature>
<dbReference type="InterPro" id="IPR003342">
    <property type="entry name" value="ArnT-like_N"/>
</dbReference>
<dbReference type="Proteomes" id="UP000054350">
    <property type="component" value="Unassembled WGS sequence"/>
</dbReference>
<evidence type="ECO:0000256" key="2">
    <source>
        <dbReference type="ARBA" id="ARBA00004922"/>
    </source>
</evidence>
<dbReference type="EMBL" id="GG745329">
    <property type="protein sequence ID" value="KNE55182.1"/>
    <property type="molecule type" value="Genomic_DNA"/>
</dbReference>
<dbReference type="AlphaFoldDB" id="A0A0L0RXS2"/>
<dbReference type="Pfam" id="PF02815">
    <property type="entry name" value="MIR"/>
    <property type="match status" value="2"/>
</dbReference>
<evidence type="ECO:0000256" key="4">
    <source>
        <dbReference type="ARBA" id="ARBA00012839"/>
    </source>
</evidence>
<dbReference type="EC" id="2.4.1.109" evidence="4 14"/>
<dbReference type="VEuPathDB" id="FungiDB:AMAG_01101"/>
<evidence type="ECO:0000256" key="8">
    <source>
        <dbReference type="ARBA" id="ARBA00022737"/>
    </source>
</evidence>
<dbReference type="InterPro" id="IPR016093">
    <property type="entry name" value="MIR_motif"/>
</dbReference>
<feature type="transmembrane region" description="Helical" evidence="14">
    <location>
        <begin position="731"/>
        <end position="751"/>
    </location>
</feature>
<dbReference type="UniPathway" id="UPA00378"/>
<evidence type="ECO:0000256" key="3">
    <source>
        <dbReference type="ARBA" id="ARBA00007222"/>
    </source>
</evidence>
<evidence type="ECO:0000256" key="9">
    <source>
        <dbReference type="ARBA" id="ARBA00022824"/>
    </source>
</evidence>
<accession>A0A0L0RXS2</accession>
<dbReference type="Pfam" id="PF02366">
    <property type="entry name" value="PMT"/>
    <property type="match status" value="1"/>
</dbReference>
<comment type="similarity">
    <text evidence="3 14">Belongs to the glycosyltransferase 39 family.</text>
</comment>
<keyword evidence="5 14" id="KW-0328">Glycosyltransferase</keyword>
<dbReference type="InterPro" id="IPR027005">
    <property type="entry name" value="PMT-like"/>
</dbReference>